<dbReference type="SUPFAM" id="SSF51161">
    <property type="entry name" value="Trimeric LpxA-like enzymes"/>
    <property type="match status" value="1"/>
</dbReference>
<name>A0A1B0ZY85_9RHOB</name>
<accession>A0A1B0ZY85</accession>
<comment type="similarity">
    <text evidence="1">Belongs to the transferase hexapeptide repeat family.</text>
</comment>
<evidence type="ECO:0008006" key="7">
    <source>
        <dbReference type="Google" id="ProtNLM"/>
    </source>
</evidence>
<evidence type="ECO:0000313" key="5">
    <source>
        <dbReference type="EMBL" id="ANP39289.1"/>
    </source>
</evidence>
<dbReference type="GO" id="GO:0016746">
    <property type="term" value="F:acyltransferase activity"/>
    <property type="evidence" value="ECO:0007669"/>
    <property type="project" value="UniProtKB-KW"/>
</dbReference>
<dbReference type="PROSITE" id="PS00101">
    <property type="entry name" value="HEXAPEP_TRANSFERASES"/>
    <property type="match status" value="1"/>
</dbReference>
<keyword evidence="4" id="KW-0012">Acyltransferase</keyword>
<protein>
    <recommendedName>
        <fullName evidence="7">Acetyltransferase</fullName>
    </recommendedName>
</protein>
<dbReference type="STRING" id="1265309.K529_000795"/>
<evidence type="ECO:0000256" key="2">
    <source>
        <dbReference type="ARBA" id="ARBA00022679"/>
    </source>
</evidence>
<dbReference type="AlphaFoldDB" id="A0A1B0ZY85"/>
<dbReference type="PANTHER" id="PTHR43300:SF11">
    <property type="entry name" value="ACETYLTRANSFERASE RV3034C-RELATED"/>
    <property type="match status" value="1"/>
</dbReference>
<keyword evidence="2" id="KW-0808">Transferase</keyword>
<dbReference type="CDD" id="cd03349">
    <property type="entry name" value="LbH_XAT"/>
    <property type="match status" value="1"/>
</dbReference>
<gene>
    <name evidence="5" type="ORF">K529_000795</name>
</gene>
<sequence length="248" mass="26629">MQSLASKEAQFVAGTLAPSVRLDAKSISAAGLAREFAPLRSFLFEQTARMESPAPISQHSVFIGAQSYMNDSGIVRDRVFIGRYCSIGRRVSIAAGAHYMTGVSTNPALAQGPAEAFYSADEMEALEFSAASRRDAPTILQADVWVGDGAIVMPSVVVGAGAVIGANSVVTKDVAPYSIVAGCPARHIRFRFPERVRERLLQSQWWDLSLETLKAFQSGNVLSFLDEVEALNISETHFADCPTLAIGT</sequence>
<evidence type="ECO:0000313" key="6">
    <source>
        <dbReference type="Proteomes" id="UP000013243"/>
    </source>
</evidence>
<proteinExistence type="inferred from homology"/>
<dbReference type="Proteomes" id="UP000013243">
    <property type="component" value="Chromosome"/>
</dbReference>
<organism evidence="5 6">
    <name type="scientific">Tritonibacter mobilis F1926</name>
    <dbReference type="NCBI Taxonomy" id="1265309"/>
    <lineage>
        <taxon>Bacteria</taxon>
        <taxon>Pseudomonadati</taxon>
        <taxon>Pseudomonadota</taxon>
        <taxon>Alphaproteobacteria</taxon>
        <taxon>Rhodobacterales</taxon>
        <taxon>Paracoccaceae</taxon>
        <taxon>Tritonibacter</taxon>
    </lineage>
</organism>
<dbReference type="InterPro" id="IPR018357">
    <property type="entry name" value="Hexapep_transf_CS"/>
</dbReference>
<keyword evidence="3" id="KW-0677">Repeat</keyword>
<dbReference type="InterPro" id="IPR001451">
    <property type="entry name" value="Hexapep"/>
</dbReference>
<dbReference type="PANTHER" id="PTHR43300">
    <property type="entry name" value="ACETYLTRANSFERASE"/>
    <property type="match status" value="1"/>
</dbReference>
<dbReference type="InterPro" id="IPR011004">
    <property type="entry name" value="Trimer_LpxA-like_sf"/>
</dbReference>
<dbReference type="Gene3D" id="2.160.10.10">
    <property type="entry name" value="Hexapeptide repeat proteins"/>
    <property type="match status" value="1"/>
</dbReference>
<evidence type="ECO:0000256" key="4">
    <source>
        <dbReference type="ARBA" id="ARBA00023315"/>
    </source>
</evidence>
<dbReference type="InterPro" id="IPR050179">
    <property type="entry name" value="Trans_hexapeptide_repeat"/>
</dbReference>
<dbReference type="Pfam" id="PF00132">
    <property type="entry name" value="Hexapep"/>
    <property type="match status" value="1"/>
</dbReference>
<evidence type="ECO:0000256" key="3">
    <source>
        <dbReference type="ARBA" id="ARBA00022737"/>
    </source>
</evidence>
<dbReference type="KEGG" id="rmb:K529_000795"/>
<reference evidence="5 6" key="1">
    <citation type="journal article" date="2016" name="ISME J.">
        <title>Global occurrence and heterogeneity of the Roseobacter-clade species Ruegeria mobilis.</title>
        <authorList>
            <person name="Sonnenschein E."/>
            <person name="Gram L."/>
        </authorList>
    </citation>
    <scope>NUCLEOTIDE SEQUENCE [LARGE SCALE GENOMIC DNA]</scope>
    <source>
        <strain evidence="5 6">F1926</strain>
    </source>
</reference>
<evidence type="ECO:0000256" key="1">
    <source>
        <dbReference type="ARBA" id="ARBA00007274"/>
    </source>
</evidence>
<dbReference type="EMBL" id="CP015230">
    <property type="protein sequence ID" value="ANP39289.1"/>
    <property type="molecule type" value="Genomic_DNA"/>
</dbReference>